<evidence type="ECO:0000256" key="1">
    <source>
        <dbReference type="SAM" id="Phobius"/>
    </source>
</evidence>
<dbReference type="Pfam" id="PF09858">
    <property type="entry name" value="DUF2085"/>
    <property type="match status" value="1"/>
</dbReference>
<organism evidence="2 3">
    <name type="scientific">Haloarcula pellucida</name>
    <dbReference type="NCBI Taxonomy" id="1427151"/>
    <lineage>
        <taxon>Archaea</taxon>
        <taxon>Methanobacteriati</taxon>
        <taxon>Methanobacteriota</taxon>
        <taxon>Stenosarchaea group</taxon>
        <taxon>Halobacteria</taxon>
        <taxon>Halobacteriales</taxon>
        <taxon>Haloarculaceae</taxon>
        <taxon>Haloarcula</taxon>
    </lineage>
</organism>
<feature type="transmembrane region" description="Helical" evidence="1">
    <location>
        <begin position="130"/>
        <end position="149"/>
    </location>
</feature>
<dbReference type="RefSeq" id="WP_189000070.1">
    <property type="nucleotide sequence ID" value="NZ_BMOU01000005.1"/>
</dbReference>
<sequence>MSEAASVDRRRELRRGLAATLPYLLSHHIPAERHRCHRLAVGGRTLHLCARCSGIYPGIALGVGVFLLGVGRGAWLPVVAFGPLPALVDWAVTTVTERRGTNAVRTVTGGLLGVAYGLALPWVLTTWRPVLLAIAVGYGALVAAGLWLTSE</sequence>
<reference evidence="2" key="2">
    <citation type="submission" date="2020-09" db="EMBL/GenBank/DDBJ databases">
        <authorList>
            <person name="Sun Q."/>
            <person name="Ohkuma M."/>
        </authorList>
    </citation>
    <scope>NUCLEOTIDE SEQUENCE</scope>
    <source>
        <strain evidence="2">JCM 17820</strain>
    </source>
</reference>
<dbReference type="EMBL" id="BMOU01000005">
    <property type="protein sequence ID" value="GGN99565.1"/>
    <property type="molecule type" value="Genomic_DNA"/>
</dbReference>
<feature type="transmembrane region" description="Helical" evidence="1">
    <location>
        <begin position="104"/>
        <end position="124"/>
    </location>
</feature>
<feature type="transmembrane region" description="Helical" evidence="1">
    <location>
        <begin position="48"/>
        <end position="68"/>
    </location>
</feature>
<keyword evidence="3" id="KW-1185">Reference proteome</keyword>
<accession>A0A830GNU8</accession>
<keyword evidence="1" id="KW-0812">Transmembrane</keyword>
<dbReference type="AlphaFoldDB" id="A0A830GNU8"/>
<evidence type="ECO:0008006" key="4">
    <source>
        <dbReference type="Google" id="ProtNLM"/>
    </source>
</evidence>
<evidence type="ECO:0000313" key="2">
    <source>
        <dbReference type="EMBL" id="GGN99565.1"/>
    </source>
</evidence>
<dbReference type="InterPro" id="IPR019206">
    <property type="entry name" value="DUF2085_TM"/>
</dbReference>
<dbReference type="Proteomes" id="UP000605784">
    <property type="component" value="Unassembled WGS sequence"/>
</dbReference>
<comment type="caution">
    <text evidence="2">The sequence shown here is derived from an EMBL/GenBank/DDBJ whole genome shotgun (WGS) entry which is preliminary data.</text>
</comment>
<name>A0A830GNU8_9EURY</name>
<proteinExistence type="predicted"/>
<evidence type="ECO:0000313" key="3">
    <source>
        <dbReference type="Proteomes" id="UP000605784"/>
    </source>
</evidence>
<feature type="transmembrane region" description="Helical" evidence="1">
    <location>
        <begin position="74"/>
        <end position="92"/>
    </location>
</feature>
<reference evidence="2" key="1">
    <citation type="journal article" date="2014" name="Int. J. Syst. Evol. Microbiol.">
        <title>Complete genome sequence of Corynebacterium casei LMG S-19264T (=DSM 44701T), isolated from a smear-ripened cheese.</title>
        <authorList>
            <consortium name="US DOE Joint Genome Institute (JGI-PGF)"/>
            <person name="Walter F."/>
            <person name="Albersmeier A."/>
            <person name="Kalinowski J."/>
            <person name="Ruckert C."/>
        </authorList>
    </citation>
    <scope>NUCLEOTIDE SEQUENCE</scope>
    <source>
        <strain evidence="2">JCM 17820</strain>
    </source>
</reference>
<keyword evidence="1" id="KW-1133">Transmembrane helix</keyword>
<protein>
    <recommendedName>
        <fullName evidence="4">DUF2085 domain-containing protein</fullName>
    </recommendedName>
</protein>
<gene>
    <name evidence="2" type="ORF">GCM10009030_31250</name>
</gene>
<keyword evidence="1" id="KW-0472">Membrane</keyword>